<organism evidence="1 2">
    <name type="scientific">Streptococcus equinus</name>
    <name type="common">Streptococcus bovis</name>
    <dbReference type="NCBI Taxonomy" id="1335"/>
    <lineage>
        <taxon>Bacteria</taxon>
        <taxon>Bacillati</taxon>
        <taxon>Bacillota</taxon>
        <taxon>Bacilli</taxon>
        <taxon>Lactobacillales</taxon>
        <taxon>Streptococcaceae</taxon>
        <taxon>Streptococcus</taxon>
    </lineage>
</organism>
<gene>
    <name evidence="1" type="ORF">SAMN05216470_0540</name>
</gene>
<proteinExistence type="predicted"/>
<evidence type="ECO:0000313" key="1">
    <source>
        <dbReference type="EMBL" id="SNU06575.1"/>
    </source>
</evidence>
<accession>A0A239R8V1</accession>
<reference evidence="1 2" key="1">
    <citation type="submission" date="2017-07" db="EMBL/GenBank/DDBJ databases">
        <authorList>
            <person name="Sun Z.S."/>
            <person name="Albrecht U."/>
            <person name="Echele G."/>
            <person name="Lee C.C."/>
        </authorList>
    </citation>
    <scope>NUCLEOTIDE SEQUENCE [LARGE SCALE GENOMIC DNA]</scope>
    <source>
        <strain evidence="1 2">AR3</strain>
    </source>
</reference>
<dbReference type="EMBL" id="FZRA01000001">
    <property type="protein sequence ID" value="SNU06575.1"/>
    <property type="molecule type" value="Genomic_DNA"/>
</dbReference>
<sequence length="111" mass="12704">MTMKNIIKQFKKQAQAYIDFRAPQTNEVNLKANKIAAIIKEAQEKHLALHAIYLDESFTGDLVKYDAKGSKLILKNFQQNISTIIPIEDIKRLTLVPPTVRKSQLQNPNKK</sequence>
<name>A0A239R8V1_STREI</name>
<dbReference type="Proteomes" id="UP000214649">
    <property type="component" value="Unassembled WGS sequence"/>
</dbReference>
<dbReference type="AlphaFoldDB" id="A0A239R8V1"/>
<protein>
    <submittedName>
        <fullName evidence="1">Uncharacterized protein</fullName>
    </submittedName>
</protein>
<evidence type="ECO:0000313" key="2">
    <source>
        <dbReference type="Proteomes" id="UP000214649"/>
    </source>
</evidence>